<dbReference type="AlphaFoldDB" id="A0A218XEQ8"/>
<dbReference type="GO" id="GO:0008270">
    <property type="term" value="F:zinc ion binding"/>
    <property type="evidence" value="ECO:0007669"/>
    <property type="project" value="UniProtKB-KW"/>
</dbReference>
<evidence type="ECO:0000259" key="17">
    <source>
        <dbReference type="PROSITE" id="PS50089"/>
    </source>
</evidence>
<protein>
    <recommendedName>
        <fullName evidence="4">RING-type E3 ubiquitin transferase</fullName>
        <ecNumber evidence="4">2.3.2.27</ecNumber>
    </recommendedName>
</protein>
<evidence type="ECO:0000256" key="16">
    <source>
        <dbReference type="SAM" id="Phobius"/>
    </source>
</evidence>
<keyword evidence="6 16" id="KW-0812">Transmembrane</keyword>
<keyword evidence="20" id="KW-1185">Reference proteome</keyword>
<sequence length="369" mass="39767">MGSTGNPNPWAPYNTYKDCSLGICSIYCPQWCYIVFPPPPPSDSEDGSGSYFSPLVIAVIGILASAFLLVTYYTLVRRYCGRRRQHHQGNHHQVADDANIGMVNEANRQVNGSGASGLNESIIKSITVYKYQKGEGLVDGTDCSVCLSEFEENESLRLMPKCNHAFHLPCIDKWLKSHSSCPLCRSNIASLGALPPAQSSRVAPNQPPSTAVLNVNSHAYCRATDAVPVLVIQDDQRLLVRDETVISLFCDGSVSAASKAPSLGNSDSPGPNESNRIGQEAPRGIMKRSVSLNSSLWGQGGASISDHQDQTENRNLRFSIAIGISGSPNVRESNDTIGTNNILAASLPEIKRSISTGRFILGRCSPGRT</sequence>
<keyword evidence="9" id="KW-0833">Ubl conjugation pathway</keyword>
<evidence type="ECO:0000256" key="7">
    <source>
        <dbReference type="ARBA" id="ARBA00022723"/>
    </source>
</evidence>
<feature type="compositionally biased region" description="Polar residues" evidence="15">
    <location>
        <begin position="263"/>
        <end position="277"/>
    </location>
</feature>
<dbReference type="CDD" id="cd16461">
    <property type="entry name" value="RING-H2_EL5-like"/>
    <property type="match status" value="1"/>
</dbReference>
<dbReference type="GeneID" id="116203625"/>
<dbReference type="EMBL" id="MTKT01001932">
    <property type="protein sequence ID" value="OWM83220.1"/>
    <property type="molecule type" value="Genomic_DNA"/>
</dbReference>
<evidence type="ECO:0000256" key="3">
    <source>
        <dbReference type="ARBA" id="ARBA00004906"/>
    </source>
</evidence>
<dbReference type="InterPro" id="IPR044600">
    <property type="entry name" value="ATL1/ATL16-like"/>
</dbReference>
<evidence type="ECO:0000256" key="1">
    <source>
        <dbReference type="ARBA" id="ARBA00000900"/>
    </source>
</evidence>
<dbReference type="InterPro" id="IPR001841">
    <property type="entry name" value="Znf_RING"/>
</dbReference>
<feature type="region of interest" description="Disordered" evidence="15">
    <location>
        <begin position="258"/>
        <end position="283"/>
    </location>
</feature>
<evidence type="ECO:0000256" key="11">
    <source>
        <dbReference type="ARBA" id="ARBA00022989"/>
    </source>
</evidence>
<comment type="similarity">
    <text evidence="13">Belongs to the RING-type zinc finger family. ATL subfamily.</text>
</comment>
<dbReference type="InterPro" id="IPR013083">
    <property type="entry name" value="Znf_RING/FYVE/PHD"/>
</dbReference>
<accession>A0A218XEQ8</accession>
<evidence type="ECO:0000256" key="4">
    <source>
        <dbReference type="ARBA" id="ARBA00012483"/>
    </source>
</evidence>
<keyword evidence="7" id="KW-0479">Metal-binding</keyword>
<keyword evidence="11 16" id="KW-1133">Transmembrane helix</keyword>
<evidence type="ECO:0000256" key="14">
    <source>
        <dbReference type="PROSITE-ProRule" id="PRU00175"/>
    </source>
</evidence>
<name>A0A218XEQ8_PUNGR</name>
<comment type="pathway">
    <text evidence="3">Protein modification; protein ubiquitination.</text>
</comment>
<proteinExistence type="inferred from homology"/>
<reference evidence="18" key="2">
    <citation type="submission" date="2017-06" db="EMBL/GenBank/DDBJ databases">
        <title>The pomegranate genome and the genomics of punicalagin biosynthesis.</title>
        <authorList>
            <person name="Xu C."/>
        </authorList>
    </citation>
    <scope>NUCLEOTIDE SEQUENCE [LARGE SCALE GENOMIC DNA]</scope>
    <source>
        <tissue evidence="18">Fresh leaf</tissue>
    </source>
</reference>
<feature type="domain" description="RING-type" evidence="17">
    <location>
        <begin position="143"/>
        <end position="185"/>
    </location>
</feature>
<dbReference type="PANTHER" id="PTHR46913">
    <property type="entry name" value="RING-H2 FINGER PROTEIN ATL16"/>
    <property type="match status" value="1"/>
</dbReference>
<keyword evidence="5" id="KW-0808">Transferase</keyword>
<dbReference type="GO" id="GO:0016567">
    <property type="term" value="P:protein ubiquitination"/>
    <property type="evidence" value="ECO:0007669"/>
    <property type="project" value="UniProtKB-UniPathway"/>
</dbReference>
<comment type="catalytic activity">
    <reaction evidence="1">
        <text>S-ubiquitinyl-[E2 ubiquitin-conjugating enzyme]-L-cysteine + [acceptor protein]-L-lysine = [E2 ubiquitin-conjugating enzyme]-L-cysteine + N(6)-ubiquitinyl-[acceptor protein]-L-lysine.</text>
        <dbReference type="EC" id="2.3.2.27"/>
    </reaction>
</comment>
<keyword evidence="12 16" id="KW-0472">Membrane</keyword>
<keyword evidence="10" id="KW-0862">Zinc</keyword>
<evidence type="ECO:0000256" key="12">
    <source>
        <dbReference type="ARBA" id="ARBA00023136"/>
    </source>
</evidence>
<evidence type="ECO:0000256" key="13">
    <source>
        <dbReference type="ARBA" id="ARBA00024209"/>
    </source>
</evidence>
<reference evidence="20" key="3">
    <citation type="journal article" date="2020" name="Plant Biotechnol. J.">
        <title>The pomegranate (Punica granatum L.) draft genome dissects genetic divergence between soft- and hard-seeded cultivars.</title>
        <authorList>
            <person name="Luo X."/>
            <person name="Li H."/>
            <person name="Wu Z."/>
            <person name="Yao W."/>
            <person name="Zhao P."/>
            <person name="Cao D."/>
            <person name="Yu H."/>
            <person name="Li K."/>
            <person name="Poudel K."/>
            <person name="Zhao D."/>
            <person name="Zhang F."/>
            <person name="Xia X."/>
            <person name="Chen L."/>
            <person name="Wang Q."/>
            <person name="Jing D."/>
            <person name="Cao S."/>
        </authorList>
    </citation>
    <scope>NUCLEOTIDE SEQUENCE [LARGE SCALE GENOMIC DNA]</scope>
</reference>
<dbReference type="RefSeq" id="XP_031391300.1">
    <property type="nucleotide sequence ID" value="XM_031535440.1"/>
</dbReference>
<dbReference type="UniPathway" id="UPA00143"/>
<dbReference type="EC" id="2.3.2.27" evidence="4"/>
<evidence type="ECO:0000256" key="10">
    <source>
        <dbReference type="ARBA" id="ARBA00022833"/>
    </source>
</evidence>
<evidence type="ECO:0000313" key="18">
    <source>
        <dbReference type="EMBL" id="OWM83220.1"/>
    </source>
</evidence>
<gene>
    <name evidence="21" type="primary">LOC116203625</name>
    <name evidence="18" type="ORF">CDL15_Pgr012701</name>
</gene>
<evidence type="ECO:0000313" key="21">
    <source>
        <dbReference type="RefSeq" id="XP_031391300.1"/>
    </source>
</evidence>
<dbReference type="OrthoDB" id="9984778at2759"/>
<dbReference type="GO" id="GO:0061630">
    <property type="term" value="F:ubiquitin protein ligase activity"/>
    <property type="evidence" value="ECO:0007669"/>
    <property type="project" value="UniProtKB-EC"/>
</dbReference>
<dbReference type="SMART" id="SM00184">
    <property type="entry name" value="RING"/>
    <property type="match status" value="1"/>
</dbReference>
<evidence type="ECO:0000256" key="15">
    <source>
        <dbReference type="SAM" id="MobiDB-lite"/>
    </source>
</evidence>
<dbReference type="Gene3D" id="3.30.40.10">
    <property type="entry name" value="Zinc/RING finger domain, C3HC4 (zinc finger)"/>
    <property type="match status" value="1"/>
</dbReference>
<dbReference type="PANTHER" id="PTHR46913:SF22">
    <property type="entry name" value="RING-TYPE E3 UBIQUITIN TRANSFERASE"/>
    <property type="match status" value="1"/>
</dbReference>
<dbReference type="Pfam" id="PF13639">
    <property type="entry name" value="zf-RING_2"/>
    <property type="match status" value="1"/>
</dbReference>
<dbReference type="PROSITE" id="PS50089">
    <property type="entry name" value="ZF_RING_2"/>
    <property type="match status" value="1"/>
</dbReference>
<evidence type="ECO:0000313" key="19">
    <source>
        <dbReference type="Proteomes" id="UP000197138"/>
    </source>
</evidence>
<reference evidence="21" key="4">
    <citation type="submission" date="2025-04" db="UniProtKB">
        <authorList>
            <consortium name="RefSeq"/>
        </authorList>
    </citation>
    <scope>IDENTIFICATION</scope>
    <source>
        <tissue evidence="21">Leaf</tissue>
    </source>
</reference>
<evidence type="ECO:0000313" key="20">
    <source>
        <dbReference type="Proteomes" id="UP000515151"/>
    </source>
</evidence>
<reference evidence="19" key="1">
    <citation type="journal article" date="2017" name="Plant J.">
        <title>The pomegranate (Punica granatum L.) genome and the genomics of punicalagin biosynthesis.</title>
        <authorList>
            <person name="Qin G."/>
            <person name="Xu C."/>
            <person name="Ming R."/>
            <person name="Tang H."/>
            <person name="Guyot R."/>
            <person name="Kramer E.M."/>
            <person name="Hu Y."/>
            <person name="Yi X."/>
            <person name="Qi Y."/>
            <person name="Xu X."/>
            <person name="Gao Z."/>
            <person name="Pan H."/>
            <person name="Jian J."/>
            <person name="Tian Y."/>
            <person name="Yue Z."/>
            <person name="Xu Y."/>
        </authorList>
    </citation>
    <scope>NUCLEOTIDE SEQUENCE [LARGE SCALE GENOMIC DNA]</scope>
    <source>
        <strain evidence="19">cv. Dabenzi</strain>
    </source>
</reference>
<dbReference type="Proteomes" id="UP000197138">
    <property type="component" value="Unassembled WGS sequence"/>
</dbReference>
<evidence type="ECO:0000256" key="9">
    <source>
        <dbReference type="ARBA" id="ARBA00022786"/>
    </source>
</evidence>
<comment type="subcellular location">
    <subcellularLocation>
        <location evidence="2">Membrane</location>
        <topology evidence="2">Single-pass membrane protein</topology>
    </subcellularLocation>
</comment>
<dbReference type="SUPFAM" id="SSF57850">
    <property type="entry name" value="RING/U-box"/>
    <property type="match status" value="1"/>
</dbReference>
<feature type="transmembrane region" description="Helical" evidence="16">
    <location>
        <begin position="51"/>
        <end position="75"/>
    </location>
</feature>
<dbReference type="GO" id="GO:0016020">
    <property type="term" value="C:membrane"/>
    <property type="evidence" value="ECO:0007669"/>
    <property type="project" value="UniProtKB-SubCell"/>
</dbReference>
<dbReference type="Proteomes" id="UP000515151">
    <property type="component" value="Chromosome 4"/>
</dbReference>
<evidence type="ECO:0000256" key="6">
    <source>
        <dbReference type="ARBA" id="ARBA00022692"/>
    </source>
</evidence>
<evidence type="ECO:0000256" key="5">
    <source>
        <dbReference type="ARBA" id="ARBA00022679"/>
    </source>
</evidence>
<organism evidence="18 19">
    <name type="scientific">Punica granatum</name>
    <name type="common">Pomegranate</name>
    <dbReference type="NCBI Taxonomy" id="22663"/>
    <lineage>
        <taxon>Eukaryota</taxon>
        <taxon>Viridiplantae</taxon>
        <taxon>Streptophyta</taxon>
        <taxon>Embryophyta</taxon>
        <taxon>Tracheophyta</taxon>
        <taxon>Spermatophyta</taxon>
        <taxon>Magnoliopsida</taxon>
        <taxon>eudicotyledons</taxon>
        <taxon>Gunneridae</taxon>
        <taxon>Pentapetalae</taxon>
        <taxon>rosids</taxon>
        <taxon>malvids</taxon>
        <taxon>Myrtales</taxon>
        <taxon>Lythraceae</taxon>
        <taxon>Punica</taxon>
    </lineage>
</organism>
<evidence type="ECO:0000256" key="2">
    <source>
        <dbReference type="ARBA" id="ARBA00004167"/>
    </source>
</evidence>
<evidence type="ECO:0000256" key="8">
    <source>
        <dbReference type="ARBA" id="ARBA00022771"/>
    </source>
</evidence>
<keyword evidence="8 14" id="KW-0863">Zinc-finger</keyword>
<dbReference type="FunFam" id="3.30.40.10:FF:000233">
    <property type="entry name" value="RING-H2 finger protein ATL54"/>
    <property type="match status" value="1"/>
</dbReference>